<keyword evidence="1" id="KW-1133">Transmembrane helix</keyword>
<proteinExistence type="predicted"/>
<dbReference type="Proteomes" id="UP000611521">
    <property type="component" value="Unassembled WGS sequence"/>
</dbReference>
<keyword evidence="1" id="KW-0812">Transmembrane</keyword>
<evidence type="ECO:0000256" key="1">
    <source>
        <dbReference type="SAM" id="Phobius"/>
    </source>
</evidence>
<comment type="caution">
    <text evidence="2">The sequence shown here is derived from an EMBL/GenBank/DDBJ whole genome shotgun (WGS) entry which is preliminary data.</text>
</comment>
<accession>A0ABR8W5Y8</accession>
<name>A0ABR8W5Y8_9MICO</name>
<keyword evidence="1" id="KW-0472">Membrane</keyword>
<evidence type="ECO:0000313" key="3">
    <source>
        <dbReference type="Proteomes" id="UP000611521"/>
    </source>
</evidence>
<keyword evidence="3" id="KW-1185">Reference proteome</keyword>
<protein>
    <submittedName>
        <fullName evidence="2">Uncharacterized protein</fullName>
    </submittedName>
</protein>
<sequence>MEMSPIALTAYLLVWPVIVTGTLTVIVRAFVKEAKQAKSEGRSII</sequence>
<organism evidence="2 3">
    <name type="scientific">Microbacterium commune</name>
    <dbReference type="NCBI Taxonomy" id="2762219"/>
    <lineage>
        <taxon>Bacteria</taxon>
        <taxon>Bacillati</taxon>
        <taxon>Actinomycetota</taxon>
        <taxon>Actinomycetes</taxon>
        <taxon>Micrococcales</taxon>
        <taxon>Microbacteriaceae</taxon>
        <taxon>Microbacterium</taxon>
    </lineage>
</organism>
<dbReference type="NCBIfam" id="NF038354">
    <property type="entry name" value="trnsprt_adja_43"/>
    <property type="match status" value="1"/>
</dbReference>
<feature type="transmembrane region" description="Helical" evidence="1">
    <location>
        <begin position="6"/>
        <end position="31"/>
    </location>
</feature>
<dbReference type="EMBL" id="JACSPX010000001">
    <property type="protein sequence ID" value="MBD8012425.1"/>
    <property type="molecule type" value="Genomic_DNA"/>
</dbReference>
<reference evidence="2 3" key="1">
    <citation type="submission" date="2020-08" db="EMBL/GenBank/DDBJ databases">
        <title>A Genomic Blueprint of the Chicken Gut Microbiome.</title>
        <authorList>
            <person name="Gilroy R."/>
            <person name="Ravi A."/>
            <person name="Getino M."/>
            <person name="Pursley I."/>
            <person name="Horton D.L."/>
            <person name="Alikhan N.-F."/>
            <person name="Baker D."/>
            <person name="Gharbi K."/>
            <person name="Hall N."/>
            <person name="Watson M."/>
            <person name="Adriaenssens E.M."/>
            <person name="Foster-Nyarko E."/>
            <person name="Jarju S."/>
            <person name="Secka A."/>
            <person name="Antonio M."/>
            <person name="Oren A."/>
            <person name="Chaudhuri R."/>
            <person name="La Ragione R.M."/>
            <person name="Hildebrand F."/>
            <person name="Pallen M.J."/>
        </authorList>
    </citation>
    <scope>NUCLEOTIDE SEQUENCE [LARGE SCALE GENOMIC DNA]</scope>
    <source>
        <strain evidence="2 3">Re1</strain>
    </source>
</reference>
<dbReference type="InterPro" id="IPR049820">
    <property type="entry name" value="Trnsprt_adja_ssu-like"/>
</dbReference>
<dbReference type="RefSeq" id="WP_177243842.1">
    <property type="nucleotide sequence ID" value="NZ_JACSPX010000001.1"/>
</dbReference>
<evidence type="ECO:0000313" key="2">
    <source>
        <dbReference type="EMBL" id="MBD8012425.1"/>
    </source>
</evidence>
<gene>
    <name evidence="2" type="ORF">H9633_08945</name>
</gene>